<sequence>MKEKKRREKVRKRRREEPSASLIVVVVSRDSVARRGTSDRVPGHGRAPLYAAPPILASAMPGPRADQYFGSDTRRGGRGRVAPKAVEPWHEASRVPPLRAALPAQSLCGSGRRGMCGIVTASVIEE</sequence>
<keyword evidence="3" id="KW-1185">Reference proteome</keyword>
<feature type="region of interest" description="Disordered" evidence="1">
    <location>
        <begin position="61"/>
        <end position="90"/>
    </location>
</feature>
<evidence type="ECO:0000313" key="2">
    <source>
        <dbReference type="EMBL" id="KYM89799.1"/>
    </source>
</evidence>
<name>A0A195BTP9_9HYME</name>
<dbReference type="Proteomes" id="UP000078540">
    <property type="component" value="Unassembled WGS sequence"/>
</dbReference>
<accession>A0A195BTP9</accession>
<organism evidence="2 3">
    <name type="scientific">Atta colombica</name>
    <dbReference type="NCBI Taxonomy" id="520822"/>
    <lineage>
        <taxon>Eukaryota</taxon>
        <taxon>Metazoa</taxon>
        <taxon>Ecdysozoa</taxon>
        <taxon>Arthropoda</taxon>
        <taxon>Hexapoda</taxon>
        <taxon>Insecta</taxon>
        <taxon>Pterygota</taxon>
        <taxon>Neoptera</taxon>
        <taxon>Endopterygota</taxon>
        <taxon>Hymenoptera</taxon>
        <taxon>Apocrita</taxon>
        <taxon>Aculeata</taxon>
        <taxon>Formicoidea</taxon>
        <taxon>Formicidae</taxon>
        <taxon>Myrmicinae</taxon>
        <taxon>Atta</taxon>
    </lineage>
</organism>
<gene>
    <name evidence="2" type="ORF">ALC53_02111</name>
</gene>
<reference evidence="2 3" key="1">
    <citation type="submission" date="2015-09" db="EMBL/GenBank/DDBJ databases">
        <title>Atta colombica WGS genome.</title>
        <authorList>
            <person name="Nygaard S."/>
            <person name="Hu H."/>
            <person name="Boomsma J."/>
            <person name="Zhang G."/>
        </authorList>
    </citation>
    <scope>NUCLEOTIDE SEQUENCE [LARGE SCALE GENOMIC DNA]</scope>
    <source>
        <strain evidence="2">Treedump-2</strain>
        <tissue evidence="2">Whole body</tissue>
    </source>
</reference>
<dbReference type="EMBL" id="KQ976417">
    <property type="protein sequence ID" value="KYM89799.1"/>
    <property type="molecule type" value="Genomic_DNA"/>
</dbReference>
<proteinExistence type="predicted"/>
<dbReference type="AlphaFoldDB" id="A0A195BTP9"/>
<protein>
    <submittedName>
        <fullName evidence="2">Uncharacterized protein</fullName>
    </submittedName>
</protein>
<evidence type="ECO:0000256" key="1">
    <source>
        <dbReference type="SAM" id="MobiDB-lite"/>
    </source>
</evidence>
<evidence type="ECO:0000313" key="3">
    <source>
        <dbReference type="Proteomes" id="UP000078540"/>
    </source>
</evidence>